<feature type="region of interest" description="Disordered" evidence="1">
    <location>
        <begin position="55"/>
        <end position="110"/>
    </location>
</feature>
<dbReference type="AlphaFoldDB" id="A0ABD2XYF1"/>
<gene>
    <name evidence="2" type="ORF">ACH5RR_039492</name>
</gene>
<feature type="compositionally biased region" description="Basic and acidic residues" evidence="1">
    <location>
        <begin position="59"/>
        <end position="76"/>
    </location>
</feature>
<sequence>MVQDYTTEFRRQALTPRVSLVDSSTYTKYVSGLHDRIRIDLSLFLVNDLSRASSITTTIERKNQARGEKKSEEGTSKQKKKFNSKHSEKRNSISNNGNRKKKSGLWLKED</sequence>
<evidence type="ECO:0000313" key="2">
    <source>
        <dbReference type="EMBL" id="KAL3500399.1"/>
    </source>
</evidence>
<accession>A0ABD2XYF1</accession>
<name>A0ABD2XYF1_9GENT</name>
<dbReference type="Proteomes" id="UP001630127">
    <property type="component" value="Unassembled WGS sequence"/>
</dbReference>
<dbReference type="EMBL" id="JBJUIK010000016">
    <property type="protein sequence ID" value="KAL3500399.1"/>
    <property type="molecule type" value="Genomic_DNA"/>
</dbReference>
<organism evidence="2 3">
    <name type="scientific">Cinchona calisaya</name>
    <dbReference type="NCBI Taxonomy" id="153742"/>
    <lineage>
        <taxon>Eukaryota</taxon>
        <taxon>Viridiplantae</taxon>
        <taxon>Streptophyta</taxon>
        <taxon>Embryophyta</taxon>
        <taxon>Tracheophyta</taxon>
        <taxon>Spermatophyta</taxon>
        <taxon>Magnoliopsida</taxon>
        <taxon>eudicotyledons</taxon>
        <taxon>Gunneridae</taxon>
        <taxon>Pentapetalae</taxon>
        <taxon>asterids</taxon>
        <taxon>lamiids</taxon>
        <taxon>Gentianales</taxon>
        <taxon>Rubiaceae</taxon>
        <taxon>Cinchonoideae</taxon>
        <taxon>Cinchoneae</taxon>
        <taxon>Cinchona</taxon>
    </lineage>
</organism>
<proteinExistence type="predicted"/>
<comment type="caution">
    <text evidence="2">The sequence shown here is derived from an EMBL/GenBank/DDBJ whole genome shotgun (WGS) entry which is preliminary data.</text>
</comment>
<reference evidence="2 3" key="1">
    <citation type="submission" date="2024-11" db="EMBL/GenBank/DDBJ databases">
        <title>A near-complete genome assembly of Cinchona calisaya.</title>
        <authorList>
            <person name="Lian D.C."/>
            <person name="Zhao X.W."/>
            <person name="Wei L."/>
        </authorList>
    </citation>
    <scope>NUCLEOTIDE SEQUENCE [LARGE SCALE GENOMIC DNA]</scope>
    <source>
        <tissue evidence="2">Nenye</tissue>
    </source>
</reference>
<evidence type="ECO:0000256" key="1">
    <source>
        <dbReference type="SAM" id="MobiDB-lite"/>
    </source>
</evidence>
<keyword evidence="3" id="KW-1185">Reference proteome</keyword>
<evidence type="ECO:0000313" key="3">
    <source>
        <dbReference type="Proteomes" id="UP001630127"/>
    </source>
</evidence>
<protein>
    <submittedName>
        <fullName evidence="2">Uncharacterized protein</fullName>
    </submittedName>
</protein>